<dbReference type="EMBL" id="JAJNDB010000006">
    <property type="protein sequence ID" value="MCD2196648.1"/>
    <property type="molecule type" value="Genomic_DNA"/>
</dbReference>
<comment type="caution">
    <text evidence="3">The sequence shown here is derived from an EMBL/GenBank/DDBJ whole genome shotgun (WGS) entry which is preliminary data.</text>
</comment>
<sequence length="163" mass="18174">MTQPQARPDRPAPPDDGFAPPAPRGGRLHATRVRLRALRMKVRARPGWNLAWRIGIGVLGTVVLVLGVILIPYPGPGWLVVFAGLGILATEFAWAGRLLRFARGYYDRWAAWVKRQNPFVQLLLGFATLIVVLATLWLLDALWLVARIVGLGEWTWLHSPIMA</sequence>
<feature type="transmembrane region" description="Helical" evidence="2">
    <location>
        <begin position="119"/>
        <end position="139"/>
    </location>
</feature>
<reference evidence="3 4" key="1">
    <citation type="submission" date="2021-11" db="EMBL/GenBank/DDBJ databases">
        <title>Draft genome sequence of Actinomycetospora sp. SF1 isolated from the rhizosphere soil.</title>
        <authorList>
            <person name="Duangmal K."/>
            <person name="Chantavorakit T."/>
        </authorList>
    </citation>
    <scope>NUCLEOTIDE SEQUENCE [LARGE SCALE GENOMIC DNA]</scope>
    <source>
        <strain evidence="3 4">TBRC 5722</strain>
    </source>
</reference>
<dbReference type="NCBIfam" id="TIGR02611">
    <property type="entry name" value="TIGR02611 family protein"/>
    <property type="match status" value="1"/>
</dbReference>
<keyword evidence="4" id="KW-1185">Reference proteome</keyword>
<feature type="transmembrane region" description="Helical" evidence="2">
    <location>
        <begin position="77"/>
        <end position="99"/>
    </location>
</feature>
<feature type="transmembrane region" description="Helical" evidence="2">
    <location>
        <begin position="50"/>
        <end position="71"/>
    </location>
</feature>
<dbReference type="Pfam" id="PF09656">
    <property type="entry name" value="PGPGW"/>
    <property type="match status" value="1"/>
</dbReference>
<name>A0ABS8PF70_9PSEU</name>
<evidence type="ECO:0000313" key="4">
    <source>
        <dbReference type="Proteomes" id="UP001199469"/>
    </source>
</evidence>
<evidence type="ECO:0000256" key="2">
    <source>
        <dbReference type="SAM" id="Phobius"/>
    </source>
</evidence>
<protein>
    <submittedName>
        <fullName evidence="3">TIGR02611 family protein</fullName>
    </submittedName>
</protein>
<dbReference type="RefSeq" id="WP_230738529.1">
    <property type="nucleotide sequence ID" value="NZ_JAJNDB010000006.1"/>
</dbReference>
<feature type="region of interest" description="Disordered" evidence="1">
    <location>
        <begin position="1"/>
        <end position="26"/>
    </location>
</feature>
<accession>A0ABS8PF70</accession>
<keyword evidence="2" id="KW-0812">Transmembrane</keyword>
<proteinExistence type="predicted"/>
<organism evidence="3 4">
    <name type="scientific">Actinomycetospora endophytica</name>
    <dbReference type="NCBI Taxonomy" id="2291215"/>
    <lineage>
        <taxon>Bacteria</taxon>
        <taxon>Bacillati</taxon>
        <taxon>Actinomycetota</taxon>
        <taxon>Actinomycetes</taxon>
        <taxon>Pseudonocardiales</taxon>
        <taxon>Pseudonocardiaceae</taxon>
        <taxon>Actinomycetospora</taxon>
    </lineage>
</organism>
<gene>
    <name evidence="3" type="ORF">LQ327_25065</name>
</gene>
<keyword evidence="2" id="KW-1133">Transmembrane helix</keyword>
<dbReference type="Proteomes" id="UP001199469">
    <property type="component" value="Unassembled WGS sequence"/>
</dbReference>
<keyword evidence="2" id="KW-0472">Membrane</keyword>
<dbReference type="InterPro" id="IPR013434">
    <property type="entry name" value="CHP02611"/>
</dbReference>
<evidence type="ECO:0000256" key="1">
    <source>
        <dbReference type="SAM" id="MobiDB-lite"/>
    </source>
</evidence>
<evidence type="ECO:0000313" key="3">
    <source>
        <dbReference type="EMBL" id="MCD2196648.1"/>
    </source>
</evidence>
<dbReference type="InterPro" id="IPR019099">
    <property type="entry name" value="Uncharacterised_PGPGW_TM"/>
</dbReference>